<dbReference type="SUPFAM" id="SSF55874">
    <property type="entry name" value="ATPase domain of HSP90 chaperone/DNA topoisomerase II/histidine kinase"/>
    <property type="match status" value="1"/>
</dbReference>
<keyword evidence="7 13" id="KW-0418">Kinase</keyword>
<dbReference type="SUPFAM" id="SSF47384">
    <property type="entry name" value="Homodimeric domain of signal transducing histidine kinase"/>
    <property type="match status" value="1"/>
</dbReference>
<evidence type="ECO:0000259" key="12">
    <source>
        <dbReference type="PROSITE" id="PS50885"/>
    </source>
</evidence>
<keyword evidence="6" id="KW-0547">Nucleotide-binding</keyword>
<dbReference type="PROSITE" id="PS50885">
    <property type="entry name" value="HAMP"/>
    <property type="match status" value="1"/>
</dbReference>
<feature type="transmembrane region" description="Helical" evidence="10">
    <location>
        <begin position="281"/>
        <end position="304"/>
    </location>
</feature>
<keyword evidence="10" id="KW-0812">Transmembrane</keyword>
<organism evidence="13 14">
    <name type="scientific">Spirosoma utsteinense</name>
    <dbReference type="NCBI Taxonomy" id="2585773"/>
    <lineage>
        <taxon>Bacteria</taxon>
        <taxon>Pseudomonadati</taxon>
        <taxon>Bacteroidota</taxon>
        <taxon>Cytophagia</taxon>
        <taxon>Cytophagales</taxon>
        <taxon>Cytophagaceae</taxon>
        <taxon>Spirosoma</taxon>
    </lineage>
</organism>
<feature type="transmembrane region" description="Helical" evidence="10">
    <location>
        <begin position="460"/>
        <end position="478"/>
    </location>
</feature>
<dbReference type="Gene3D" id="1.10.287.130">
    <property type="match status" value="1"/>
</dbReference>
<keyword evidence="9" id="KW-0902">Two-component regulatory system</keyword>
<dbReference type="Gene3D" id="6.10.340.10">
    <property type="match status" value="1"/>
</dbReference>
<reference evidence="13 14" key="1">
    <citation type="submission" date="2019-06" db="EMBL/GenBank/DDBJ databases">
        <title>Spirosoma utsteinense sp. nov. isolated from Antarctic ice-free soils.</title>
        <authorList>
            <person name="Tahon G."/>
        </authorList>
    </citation>
    <scope>NUCLEOTIDE SEQUENCE [LARGE SCALE GENOMIC DNA]</scope>
    <source>
        <strain evidence="13 14">LMG 31447</strain>
    </source>
</reference>
<dbReference type="CDD" id="cd00075">
    <property type="entry name" value="HATPase"/>
    <property type="match status" value="1"/>
</dbReference>
<dbReference type="InterPro" id="IPR036890">
    <property type="entry name" value="HATPase_C_sf"/>
</dbReference>
<dbReference type="EC" id="2.7.13.3" evidence="3"/>
<dbReference type="EMBL" id="VFIA01000007">
    <property type="protein sequence ID" value="MBC3791048.1"/>
    <property type="molecule type" value="Genomic_DNA"/>
</dbReference>
<sequence>MKHIERHIFLMLAALSVSLSVLCYFVLERNAPSATDEQYINTIQERVKAEMRISTKELHDVVSLLVQKSNPSFVDLSLPTQYPYFVFRNGQLLFWSDHRFIPDYSQIASVTHARLVDFAQGQYIVSHERVVRNAENLDVFSLVNVYRSYQNNNVYLKSGYNSSLFALDPAAITDQRKNTFQAIYDNTPVFLFSVVPPKVDAYRDHSIPVNTVILASLGIVFLGLYVLQSIALLKRRRAYEWGFFWLAAYLILLRGLMLYFGVPFLFVESDLFNSKFYASSILVPSLGDLLLNTVVLAVLAFYWVNHYYRSQSYGFLLRLPEWVRPILSVSCVVLSYVVFNRCYDELNNIYEKSQFTLDITLNIRFSLLKIVCLLVFVAIAFVYFLFTHLLSSLFLRYNKLEKPGRGVLLILLGTGVAAGLFTLLDWPLECILLLNGLYFLLTYIGRFTKTLYTFRYKTSIYLFMAAFIFAVTTAYVVYNQEIRKQLAYEREFGEQLLAENDEFGEFLMSKAQESITEDTEIARTLQSDTLLVRERIQQRVKMLHLDKYVDKYDIDVSSFRANGRPLDVSQNAITLTTLSNRYRRPNFRTKYPGVFFINEVGNQFIKQYVCFIAIHQPRPIVSPAATRPDTIGFVVLDLRLRSERPTSVYPELLVDTKFSQNPNALEYSYAIFNGQPPRSQRPAQPVVDTTTGLSGLRHRLLFSTGSYNYERKMPPSLLADPAIFLDGVSAYGYQHVAQRGRDGRIVVVSSAEYPFRNIFSNFSFLYLLLVLTVILVISGYAIKYGFSQFSVNYSTRIQILLNVAFFLPLLLVIVIILSVISSNYITNQENTYISNTRNIAANFLTYMDEHIEAKKRSKASMEEELSKIARDADIDINLFDTQGRLYTSTRPLMYENGHLSKRINPEAYIRVIEDKENQILLNESLGNKQYRTAYAGIKSYDGRLLGILSIPYFYAGPELDRQIIEVIASALSIFTGLFLFFLILSYFASNILTKPLRLLTQKISKTNLDRPNDPLPWRSDDEIGLLIREYNRMLVNLEESKKALAQNEKQSAWREMAKQVAHEIKNPLTPMKLTLQHLQRTFPKGNATDGGSGGSNEVARNRVIQRTFDSLLDQIDNLSDIATSFSDFAKMPLPRNEVFEVTGVLNKAADLYADDTRITLQRQIATGPVMVIGDRQLMGRILTNLLINGIQSVPLGRKPSINLKLYTRDEEVQIEIHDNGSGIPEAIRTKVFLPNFSTKRGGSGLGLAIAKRGVEHAGGSIWFETVDNVGTSFFLSLPLSSVTVPSGEKPVNQ</sequence>
<evidence type="ECO:0000256" key="7">
    <source>
        <dbReference type="ARBA" id="ARBA00022777"/>
    </source>
</evidence>
<gene>
    <name evidence="13" type="ORF">FH603_1546</name>
</gene>
<feature type="domain" description="HAMP" evidence="12">
    <location>
        <begin position="990"/>
        <end position="1042"/>
    </location>
</feature>
<dbReference type="InterPro" id="IPR004358">
    <property type="entry name" value="Sig_transdc_His_kin-like_C"/>
</dbReference>
<dbReference type="InterPro" id="IPR003594">
    <property type="entry name" value="HATPase_dom"/>
</dbReference>
<dbReference type="Pfam" id="PF00512">
    <property type="entry name" value="HisKA"/>
    <property type="match status" value="1"/>
</dbReference>
<dbReference type="PRINTS" id="PR00344">
    <property type="entry name" value="BCTRLSENSOR"/>
</dbReference>
<dbReference type="InterPro" id="IPR005467">
    <property type="entry name" value="His_kinase_dom"/>
</dbReference>
<feature type="transmembrane region" description="Helical" evidence="10">
    <location>
        <begin position="430"/>
        <end position="448"/>
    </location>
</feature>
<evidence type="ECO:0000256" key="6">
    <source>
        <dbReference type="ARBA" id="ARBA00022741"/>
    </source>
</evidence>
<dbReference type="SMART" id="SM00304">
    <property type="entry name" value="HAMP"/>
    <property type="match status" value="1"/>
</dbReference>
<evidence type="ECO:0000256" key="9">
    <source>
        <dbReference type="ARBA" id="ARBA00023012"/>
    </source>
</evidence>
<dbReference type="PANTHER" id="PTHR43065">
    <property type="entry name" value="SENSOR HISTIDINE KINASE"/>
    <property type="match status" value="1"/>
</dbReference>
<comment type="catalytic activity">
    <reaction evidence="1">
        <text>ATP + protein L-histidine = ADP + protein N-phospho-L-histidine.</text>
        <dbReference type="EC" id="2.7.13.3"/>
    </reaction>
</comment>
<evidence type="ECO:0000313" key="13">
    <source>
        <dbReference type="EMBL" id="MBC3791048.1"/>
    </source>
</evidence>
<comment type="subcellular location">
    <subcellularLocation>
        <location evidence="2">Membrane</location>
    </subcellularLocation>
</comment>
<dbReference type="Pfam" id="PF02518">
    <property type="entry name" value="HATPase_c"/>
    <property type="match status" value="1"/>
</dbReference>
<feature type="transmembrane region" description="Helical" evidence="10">
    <location>
        <begin position="363"/>
        <end position="386"/>
    </location>
</feature>
<feature type="transmembrane region" description="Helical" evidence="10">
    <location>
        <begin position="207"/>
        <end position="227"/>
    </location>
</feature>
<feature type="transmembrane region" description="Helical" evidence="10">
    <location>
        <begin position="239"/>
        <end position="261"/>
    </location>
</feature>
<feature type="transmembrane region" description="Helical" evidence="10">
    <location>
        <begin position="764"/>
        <end position="787"/>
    </location>
</feature>
<name>A0ABR6W367_9BACT</name>
<keyword evidence="10" id="KW-1133">Transmembrane helix</keyword>
<dbReference type="PANTHER" id="PTHR43065:SF10">
    <property type="entry name" value="PEROXIDE STRESS-ACTIVATED HISTIDINE KINASE MAK3"/>
    <property type="match status" value="1"/>
</dbReference>
<evidence type="ECO:0000256" key="4">
    <source>
        <dbReference type="ARBA" id="ARBA00022553"/>
    </source>
</evidence>
<feature type="transmembrane region" description="Helical" evidence="10">
    <location>
        <begin position="407"/>
        <end position="424"/>
    </location>
</feature>
<evidence type="ECO:0000256" key="2">
    <source>
        <dbReference type="ARBA" id="ARBA00004370"/>
    </source>
</evidence>
<dbReference type="CDD" id="cd06225">
    <property type="entry name" value="HAMP"/>
    <property type="match status" value="1"/>
</dbReference>
<evidence type="ECO:0000259" key="11">
    <source>
        <dbReference type="PROSITE" id="PS50109"/>
    </source>
</evidence>
<evidence type="ECO:0000256" key="5">
    <source>
        <dbReference type="ARBA" id="ARBA00022679"/>
    </source>
</evidence>
<feature type="transmembrane region" description="Helical" evidence="10">
    <location>
        <begin position="799"/>
        <end position="820"/>
    </location>
</feature>
<keyword evidence="5" id="KW-0808">Transferase</keyword>
<dbReference type="SMART" id="SM00388">
    <property type="entry name" value="HisKA"/>
    <property type="match status" value="1"/>
</dbReference>
<dbReference type="RefSeq" id="WP_186736855.1">
    <property type="nucleotide sequence ID" value="NZ_VFIA01000007.1"/>
</dbReference>
<keyword evidence="10" id="KW-0472">Membrane</keyword>
<keyword evidence="8" id="KW-0067">ATP-binding</keyword>
<dbReference type="CDD" id="cd00082">
    <property type="entry name" value="HisKA"/>
    <property type="match status" value="1"/>
</dbReference>
<dbReference type="SMART" id="SM00387">
    <property type="entry name" value="HATPase_c"/>
    <property type="match status" value="1"/>
</dbReference>
<keyword evidence="14" id="KW-1185">Reference proteome</keyword>
<evidence type="ECO:0000256" key="8">
    <source>
        <dbReference type="ARBA" id="ARBA00022840"/>
    </source>
</evidence>
<evidence type="ECO:0000256" key="1">
    <source>
        <dbReference type="ARBA" id="ARBA00000085"/>
    </source>
</evidence>
<dbReference type="InterPro" id="IPR003661">
    <property type="entry name" value="HisK_dim/P_dom"/>
</dbReference>
<dbReference type="InterPro" id="IPR036097">
    <property type="entry name" value="HisK_dim/P_sf"/>
</dbReference>
<dbReference type="PROSITE" id="PS50109">
    <property type="entry name" value="HIS_KIN"/>
    <property type="match status" value="1"/>
</dbReference>
<feature type="domain" description="Histidine kinase" evidence="11">
    <location>
        <begin position="1059"/>
        <end position="1281"/>
    </location>
</feature>
<dbReference type="Gene3D" id="3.30.565.10">
    <property type="entry name" value="Histidine kinase-like ATPase, C-terminal domain"/>
    <property type="match status" value="1"/>
</dbReference>
<protein>
    <recommendedName>
        <fullName evidence="3">histidine kinase</fullName>
        <ecNumber evidence="3">2.7.13.3</ecNumber>
    </recommendedName>
</protein>
<feature type="transmembrane region" description="Helical" evidence="10">
    <location>
        <begin position="966"/>
        <end position="988"/>
    </location>
</feature>
<proteinExistence type="predicted"/>
<evidence type="ECO:0000256" key="3">
    <source>
        <dbReference type="ARBA" id="ARBA00012438"/>
    </source>
</evidence>
<keyword evidence="4" id="KW-0597">Phosphoprotein</keyword>
<dbReference type="InterPro" id="IPR003660">
    <property type="entry name" value="HAMP_dom"/>
</dbReference>
<evidence type="ECO:0000256" key="10">
    <source>
        <dbReference type="SAM" id="Phobius"/>
    </source>
</evidence>
<evidence type="ECO:0000313" key="14">
    <source>
        <dbReference type="Proteomes" id="UP000700732"/>
    </source>
</evidence>
<dbReference type="GO" id="GO:0016301">
    <property type="term" value="F:kinase activity"/>
    <property type="evidence" value="ECO:0007669"/>
    <property type="project" value="UniProtKB-KW"/>
</dbReference>
<comment type="caution">
    <text evidence="13">The sequence shown here is derived from an EMBL/GenBank/DDBJ whole genome shotgun (WGS) entry which is preliminary data.</text>
</comment>
<dbReference type="Proteomes" id="UP000700732">
    <property type="component" value="Unassembled WGS sequence"/>
</dbReference>
<accession>A0ABR6W367</accession>